<evidence type="ECO:0000313" key="2">
    <source>
        <dbReference type="Proteomes" id="UP000886653"/>
    </source>
</evidence>
<dbReference type="Proteomes" id="UP000886653">
    <property type="component" value="Unassembled WGS sequence"/>
</dbReference>
<sequence length="65" mass="7190">MEDYAALGCWDDVCSQPQVKPFAQDPAPQRHFDLNCSSSPICTILVFHTLIYKSSMPCHCSTSAP</sequence>
<dbReference type="AlphaFoldDB" id="A0A9P6NLG9"/>
<accession>A0A9P6NLG9</accession>
<evidence type="ECO:0000313" key="1">
    <source>
        <dbReference type="EMBL" id="KAG0147747.1"/>
    </source>
</evidence>
<reference evidence="1" key="1">
    <citation type="submission" date="2013-11" db="EMBL/GenBank/DDBJ databases">
        <title>Genome sequence of the fusiform rust pathogen reveals effectors for host alternation and coevolution with pine.</title>
        <authorList>
            <consortium name="DOE Joint Genome Institute"/>
            <person name="Smith K."/>
            <person name="Pendleton A."/>
            <person name="Kubisiak T."/>
            <person name="Anderson C."/>
            <person name="Salamov A."/>
            <person name="Aerts A."/>
            <person name="Riley R."/>
            <person name="Clum A."/>
            <person name="Lindquist E."/>
            <person name="Ence D."/>
            <person name="Campbell M."/>
            <person name="Kronenberg Z."/>
            <person name="Feau N."/>
            <person name="Dhillon B."/>
            <person name="Hamelin R."/>
            <person name="Burleigh J."/>
            <person name="Smith J."/>
            <person name="Yandell M."/>
            <person name="Nelson C."/>
            <person name="Grigoriev I."/>
            <person name="Davis J."/>
        </authorList>
    </citation>
    <scope>NUCLEOTIDE SEQUENCE</scope>
    <source>
        <strain evidence="1">G11</strain>
    </source>
</reference>
<name>A0A9P6NLG9_9BASI</name>
<comment type="caution">
    <text evidence="1">The sequence shown here is derived from an EMBL/GenBank/DDBJ whole genome shotgun (WGS) entry which is preliminary data.</text>
</comment>
<keyword evidence="2" id="KW-1185">Reference proteome</keyword>
<protein>
    <submittedName>
        <fullName evidence="1">Uncharacterized protein</fullName>
    </submittedName>
</protein>
<organism evidence="1 2">
    <name type="scientific">Cronartium quercuum f. sp. fusiforme G11</name>
    <dbReference type="NCBI Taxonomy" id="708437"/>
    <lineage>
        <taxon>Eukaryota</taxon>
        <taxon>Fungi</taxon>
        <taxon>Dikarya</taxon>
        <taxon>Basidiomycota</taxon>
        <taxon>Pucciniomycotina</taxon>
        <taxon>Pucciniomycetes</taxon>
        <taxon>Pucciniales</taxon>
        <taxon>Coleosporiaceae</taxon>
        <taxon>Cronartium</taxon>
    </lineage>
</organism>
<gene>
    <name evidence="1" type="ORF">CROQUDRAFT_450206</name>
</gene>
<proteinExistence type="predicted"/>
<dbReference type="EMBL" id="MU167244">
    <property type="protein sequence ID" value="KAG0147747.1"/>
    <property type="molecule type" value="Genomic_DNA"/>
</dbReference>